<dbReference type="AlphaFoldDB" id="A0A6J5Z8E2"/>
<dbReference type="Pfam" id="PF00440">
    <property type="entry name" value="TetR_N"/>
    <property type="match status" value="1"/>
</dbReference>
<evidence type="ECO:0000313" key="10">
    <source>
        <dbReference type="EMBL" id="CAB4697782.1"/>
    </source>
</evidence>
<keyword evidence="3" id="KW-0804">Transcription</keyword>
<feature type="compositionally biased region" description="Low complexity" evidence="4">
    <location>
        <begin position="1"/>
        <end position="17"/>
    </location>
</feature>
<accession>A0A6J5Z8E2</accession>
<dbReference type="EMBL" id="CAFBRD010000013">
    <property type="protein sequence ID" value="CAB5074948.1"/>
    <property type="molecule type" value="Genomic_DNA"/>
</dbReference>
<proteinExistence type="predicted"/>
<dbReference type="EMBL" id="CAEZXY010000008">
    <property type="protein sequence ID" value="CAB4697782.1"/>
    <property type="molecule type" value="Genomic_DNA"/>
</dbReference>
<gene>
    <name evidence="8" type="ORF">UFOPK1762_01152</name>
    <name evidence="9" type="ORF">UFOPK1906_00086</name>
    <name evidence="10" type="ORF">UFOPK2624_00355</name>
    <name evidence="6" type="ORF">UFOPK3331_00809</name>
    <name evidence="7" type="ORF">UFOPK4201_00411</name>
    <name evidence="11" type="ORF">UFOPK4371_00400</name>
</gene>
<evidence type="ECO:0000313" key="7">
    <source>
        <dbReference type="EMBL" id="CAB4370764.1"/>
    </source>
</evidence>
<evidence type="ECO:0000256" key="4">
    <source>
        <dbReference type="SAM" id="MobiDB-lite"/>
    </source>
</evidence>
<keyword evidence="2" id="KW-0238">DNA-binding</keyword>
<organism evidence="6">
    <name type="scientific">freshwater metagenome</name>
    <dbReference type="NCBI Taxonomy" id="449393"/>
    <lineage>
        <taxon>unclassified sequences</taxon>
        <taxon>metagenomes</taxon>
        <taxon>ecological metagenomes</taxon>
    </lineage>
</organism>
<feature type="domain" description="HTH tetR-type" evidence="5">
    <location>
        <begin position="23"/>
        <end position="82"/>
    </location>
</feature>
<evidence type="ECO:0000256" key="2">
    <source>
        <dbReference type="ARBA" id="ARBA00023125"/>
    </source>
</evidence>
<evidence type="ECO:0000256" key="3">
    <source>
        <dbReference type="ARBA" id="ARBA00023163"/>
    </source>
</evidence>
<dbReference type="EMBL" id="CAEUNJ010000012">
    <property type="protein sequence ID" value="CAB4370764.1"/>
    <property type="molecule type" value="Genomic_DNA"/>
</dbReference>
<sequence length="208" mass="23497">MNTPLLPNPTNSPSTDGRTARRDRGRTAVLEAALELFEEENLEPTPEQIALRAGVSARSVYRYFEDRDQLVRAIIAHKQLKILPLFHIADIGKGELEVRLTRFVDSRLKVHDAIAATARAMAIKSSSDPVIREQIDFRKSIFREQVELSFDKEFQAMSVAQRNAAVNAIDVLTQLDSLDRYQVDLALSLSETRELLLISLRALLRTDL</sequence>
<evidence type="ECO:0000313" key="6">
    <source>
        <dbReference type="EMBL" id="CAB4338935.1"/>
    </source>
</evidence>
<name>A0A6J5Z8E2_9ZZZZ</name>
<reference evidence="6" key="1">
    <citation type="submission" date="2020-05" db="EMBL/GenBank/DDBJ databases">
        <authorList>
            <person name="Chiriac C."/>
            <person name="Salcher M."/>
            <person name="Ghai R."/>
            <person name="Kavagutti S V."/>
        </authorList>
    </citation>
    <scope>NUCLEOTIDE SEQUENCE</scope>
</reference>
<dbReference type="SUPFAM" id="SSF46689">
    <property type="entry name" value="Homeodomain-like"/>
    <property type="match status" value="1"/>
</dbReference>
<evidence type="ECO:0000259" key="5">
    <source>
        <dbReference type="PROSITE" id="PS50977"/>
    </source>
</evidence>
<dbReference type="InterPro" id="IPR001647">
    <property type="entry name" value="HTH_TetR"/>
</dbReference>
<dbReference type="EMBL" id="CAEZTY010000041">
    <property type="protein sequence ID" value="CAB4588085.1"/>
    <property type="molecule type" value="Genomic_DNA"/>
</dbReference>
<evidence type="ECO:0000256" key="1">
    <source>
        <dbReference type="ARBA" id="ARBA00023015"/>
    </source>
</evidence>
<evidence type="ECO:0000313" key="9">
    <source>
        <dbReference type="EMBL" id="CAB4611757.1"/>
    </source>
</evidence>
<dbReference type="InterPro" id="IPR009057">
    <property type="entry name" value="Homeodomain-like_sf"/>
</dbReference>
<dbReference type="PANTHER" id="PTHR30055:SF234">
    <property type="entry name" value="HTH-TYPE TRANSCRIPTIONAL REGULATOR BETI"/>
    <property type="match status" value="1"/>
</dbReference>
<dbReference type="InterPro" id="IPR050109">
    <property type="entry name" value="HTH-type_TetR-like_transc_reg"/>
</dbReference>
<dbReference type="PRINTS" id="PR00455">
    <property type="entry name" value="HTHTETR"/>
</dbReference>
<dbReference type="GO" id="GO:0000976">
    <property type="term" value="F:transcription cis-regulatory region binding"/>
    <property type="evidence" value="ECO:0007669"/>
    <property type="project" value="TreeGrafter"/>
</dbReference>
<dbReference type="Gene3D" id="1.10.357.10">
    <property type="entry name" value="Tetracycline Repressor, domain 2"/>
    <property type="match status" value="1"/>
</dbReference>
<feature type="region of interest" description="Disordered" evidence="4">
    <location>
        <begin position="1"/>
        <end position="23"/>
    </location>
</feature>
<dbReference type="GO" id="GO:0003700">
    <property type="term" value="F:DNA-binding transcription factor activity"/>
    <property type="evidence" value="ECO:0007669"/>
    <property type="project" value="TreeGrafter"/>
</dbReference>
<evidence type="ECO:0000313" key="11">
    <source>
        <dbReference type="EMBL" id="CAB5074948.1"/>
    </source>
</evidence>
<dbReference type="EMBL" id="CAESAL010000021">
    <property type="protein sequence ID" value="CAB4338935.1"/>
    <property type="molecule type" value="Genomic_DNA"/>
</dbReference>
<dbReference type="EMBL" id="CAEZVC010000002">
    <property type="protein sequence ID" value="CAB4611757.1"/>
    <property type="molecule type" value="Genomic_DNA"/>
</dbReference>
<keyword evidence="1" id="KW-0805">Transcription regulation</keyword>
<evidence type="ECO:0000313" key="8">
    <source>
        <dbReference type="EMBL" id="CAB4588085.1"/>
    </source>
</evidence>
<dbReference type="PROSITE" id="PS50977">
    <property type="entry name" value="HTH_TETR_2"/>
    <property type="match status" value="1"/>
</dbReference>
<dbReference type="PANTHER" id="PTHR30055">
    <property type="entry name" value="HTH-TYPE TRANSCRIPTIONAL REGULATOR RUTR"/>
    <property type="match status" value="1"/>
</dbReference>
<protein>
    <submittedName>
        <fullName evidence="6">Unannotated protein</fullName>
    </submittedName>
</protein>